<protein>
    <recommendedName>
        <fullName evidence="8">PTHB1 N-terminal domain-containing protein</fullName>
    </recommendedName>
</protein>
<evidence type="ECO:0008006" key="8">
    <source>
        <dbReference type="Google" id="ProtNLM"/>
    </source>
</evidence>
<dbReference type="GO" id="GO:0016020">
    <property type="term" value="C:membrane"/>
    <property type="evidence" value="ECO:0007669"/>
    <property type="project" value="TreeGrafter"/>
</dbReference>
<evidence type="ECO:0000259" key="5">
    <source>
        <dbReference type="Pfam" id="PF23338"/>
    </source>
</evidence>
<gene>
    <name evidence="7" type="ORF">EGYM00392_LOCUS34118</name>
</gene>
<dbReference type="InterPro" id="IPR055364">
    <property type="entry name" value="PTHB1_CtH_dom"/>
</dbReference>
<dbReference type="Pfam" id="PF14727">
    <property type="entry name" value="PHTB1_N"/>
    <property type="match status" value="1"/>
</dbReference>
<dbReference type="InterPro" id="IPR026511">
    <property type="entry name" value="PTHB1"/>
</dbReference>
<dbReference type="EMBL" id="HBGA01091114">
    <property type="protein sequence ID" value="CAD9022996.1"/>
    <property type="molecule type" value="Transcribed_RNA"/>
</dbReference>
<feature type="domain" description="PTHB1 hairpin" evidence="5">
    <location>
        <begin position="672"/>
        <end position="773"/>
    </location>
</feature>
<evidence type="ECO:0000259" key="3">
    <source>
        <dbReference type="Pfam" id="PF14727"/>
    </source>
</evidence>
<evidence type="ECO:0000256" key="2">
    <source>
        <dbReference type="SAM" id="MobiDB-lite"/>
    </source>
</evidence>
<dbReference type="Pfam" id="PF23339">
    <property type="entry name" value="PTHB1_CtH"/>
    <property type="match status" value="1"/>
</dbReference>
<evidence type="ECO:0000256" key="1">
    <source>
        <dbReference type="SAM" id="Coils"/>
    </source>
</evidence>
<keyword evidence="1" id="KW-0175">Coiled coil</keyword>
<dbReference type="PANTHER" id="PTHR20991">
    <property type="entry name" value="PARATHYROID HORMONE-RESPONSIVE B1 GENE"/>
    <property type="match status" value="1"/>
</dbReference>
<proteinExistence type="predicted"/>
<feature type="domain" description="PTHB1 C-terminal helix bundle" evidence="6">
    <location>
        <begin position="777"/>
        <end position="851"/>
    </location>
</feature>
<evidence type="ECO:0000259" key="4">
    <source>
        <dbReference type="Pfam" id="PF23337"/>
    </source>
</evidence>
<evidence type="ECO:0000259" key="6">
    <source>
        <dbReference type="Pfam" id="PF23339"/>
    </source>
</evidence>
<dbReference type="GO" id="GO:0034464">
    <property type="term" value="C:BBSome"/>
    <property type="evidence" value="ECO:0007669"/>
    <property type="project" value="InterPro"/>
</dbReference>
<dbReference type="InterPro" id="IPR055362">
    <property type="entry name" value="PTHB1_pf_dom"/>
</dbReference>
<evidence type="ECO:0000313" key="7">
    <source>
        <dbReference type="EMBL" id="CAD9022996.1"/>
    </source>
</evidence>
<feature type="coiled-coil region" evidence="1">
    <location>
        <begin position="386"/>
        <end position="413"/>
    </location>
</feature>
<dbReference type="GO" id="GO:0060271">
    <property type="term" value="P:cilium assembly"/>
    <property type="evidence" value="ECO:0007669"/>
    <property type="project" value="TreeGrafter"/>
</dbReference>
<dbReference type="PANTHER" id="PTHR20991:SF0">
    <property type="entry name" value="PROTEIN PTHB1"/>
    <property type="match status" value="1"/>
</dbReference>
<dbReference type="AlphaFoldDB" id="A0A7S1IUQ3"/>
<organism evidence="7">
    <name type="scientific">Eutreptiella gymnastica</name>
    <dbReference type="NCBI Taxonomy" id="73025"/>
    <lineage>
        <taxon>Eukaryota</taxon>
        <taxon>Discoba</taxon>
        <taxon>Euglenozoa</taxon>
        <taxon>Euglenida</taxon>
        <taxon>Spirocuta</taxon>
        <taxon>Euglenophyceae</taxon>
        <taxon>Eutreptiales</taxon>
        <taxon>Eutreptiaceae</taxon>
        <taxon>Eutreptiella</taxon>
    </lineage>
</organism>
<dbReference type="Pfam" id="PF23338">
    <property type="entry name" value="PTHB1_hp"/>
    <property type="match status" value="1"/>
</dbReference>
<feature type="domain" description="PTHB1 N-terminal" evidence="3">
    <location>
        <begin position="3"/>
        <end position="378"/>
    </location>
</feature>
<feature type="domain" description="PTHB1 platform" evidence="4">
    <location>
        <begin position="552"/>
        <end position="650"/>
    </location>
</feature>
<dbReference type="InterPro" id="IPR028073">
    <property type="entry name" value="PHTB1_N_dom"/>
</dbReference>
<accession>A0A7S1IUQ3</accession>
<dbReference type="Pfam" id="PF23337">
    <property type="entry name" value="PTHB1_pf"/>
    <property type="match status" value="1"/>
</dbReference>
<dbReference type="InterPro" id="IPR055363">
    <property type="entry name" value="PTHB1_hp_dom"/>
</dbReference>
<name>A0A7S1IUQ3_9EUGL</name>
<sequence length="868" mass="96619">MGSLFKLRDFWATKCGDEEEFDKKSMVVANIDNESSPQDKIILGSFSGVLRIYQPRQKGFKPDDLLLEQQLDAPILQLGVGRFLPNMQQLALAVLHPRKLIVYSVVRQGGAASAGDGSADPLARQFGIKREYEHNMDRTAYNFCTGPFGGVYGKDYICVQSMDGQLQFFEQDKLVFSRFLHNFVVPGHLCYNPKTDCFITNTSTLDIECYKYQVLHTSSGSEEKQEKSTASDGQSTGTGGKKIQVDWSLNVGEDVVDIRVAKFSRGSSNNQPDIIVLGERTVFIIKEQGQIRQQKRLDYFASCLTPYLYSGDSKVQNVMIGTYNNSIQIYNDVSLIWAAKTPSVPLAMEVSSMCKVDGMIVMLTADGQLSINYLGTDPASTPVQNLESKELDYEDMDEEHRRLQALIRQAVNAGKAEPKEQIQVKAQVPPTLDSPQDGTFDSPASQHHRSTTVKLFLSYSGDEDIENAVLTVNVPSPFQLDEQSILILSLHGSGGRDPQTPMVVHLTIYLPDVTPTGNSIGLLPTSLQTTCLVAYTNPNGEPLTTKTTFLLPLALAGCVIPPVKNPQFKITLDTNRVPPQMQQLFDDIVAGKGELASAGNVLSFQYYNTNGCDVTILVSKNAGRYRIQSGTFEALWLFTSELARRLKLFYVEGEGAGSEENAEPFCISYSENLPFQEYFNSIDVHFKARQSLTGSQQVLSERAHQFRSIQKRLLVRFKDRNPSPLCNLDLLFEDTYRNLINVSETVETNQALLQGSANSLTCATHLMLFLIRYRFQLKKEDFKVLSHCLSPVVVDSQTQGWEECTDAAMTHLLRTCLAKNPRESGSLPQPLAVPNDINKLKKHIALVCDRLAKGGTLRMDTNKPKHRG</sequence>
<reference evidence="7" key="1">
    <citation type="submission" date="2021-01" db="EMBL/GenBank/DDBJ databases">
        <authorList>
            <person name="Corre E."/>
            <person name="Pelletier E."/>
            <person name="Niang G."/>
            <person name="Scheremetjew M."/>
            <person name="Finn R."/>
            <person name="Kale V."/>
            <person name="Holt S."/>
            <person name="Cochrane G."/>
            <person name="Meng A."/>
            <person name="Brown T."/>
            <person name="Cohen L."/>
        </authorList>
    </citation>
    <scope>NUCLEOTIDE SEQUENCE</scope>
    <source>
        <strain evidence="7">NIES-381</strain>
    </source>
</reference>
<feature type="region of interest" description="Disordered" evidence="2">
    <location>
        <begin position="221"/>
        <end position="241"/>
    </location>
</feature>